<feature type="domain" description="Cullin family profile" evidence="6">
    <location>
        <begin position="1"/>
        <end position="69"/>
    </location>
</feature>
<dbReference type="InterPro" id="IPR014786">
    <property type="entry name" value="ANAPC2_C"/>
</dbReference>
<organism evidence="7 8">
    <name type="scientific">Paraglomus occultum</name>
    <dbReference type="NCBI Taxonomy" id="144539"/>
    <lineage>
        <taxon>Eukaryota</taxon>
        <taxon>Fungi</taxon>
        <taxon>Fungi incertae sedis</taxon>
        <taxon>Mucoromycota</taxon>
        <taxon>Glomeromycotina</taxon>
        <taxon>Glomeromycetes</taxon>
        <taxon>Paraglomerales</taxon>
        <taxon>Paraglomeraceae</taxon>
        <taxon>Paraglomus</taxon>
    </lineage>
</organism>
<evidence type="ECO:0000313" key="8">
    <source>
        <dbReference type="Proteomes" id="UP000789572"/>
    </source>
</evidence>
<dbReference type="InterPro" id="IPR016158">
    <property type="entry name" value="Cullin_homology"/>
</dbReference>
<evidence type="ECO:0000256" key="5">
    <source>
        <dbReference type="PROSITE-ProRule" id="PRU00330"/>
    </source>
</evidence>
<feature type="non-terminal residue" evidence="7">
    <location>
        <position position="185"/>
    </location>
</feature>
<dbReference type="PANTHER" id="PTHR45957">
    <property type="entry name" value="ANAPHASE-PROMOTING COMPLEX SUBUNIT 2"/>
    <property type="match status" value="1"/>
</dbReference>
<dbReference type="EMBL" id="CAJVPJ010002934">
    <property type="protein sequence ID" value="CAG8632055.1"/>
    <property type="molecule type" value="Genomic_DNA"/>
</dbReference>
<dbReference type="PANTHER" id="PTHR45957:SF1">
    <property type="entry name" value="ANAPHASE-PROMOTING COMPLEX SUBUNIT 2"/>
    <property type="match status" value="1"/>
</dbReference>
<dbReference type="Pfam" id="PF08672">
    <property type="entry name" value="ANAPC2"/>
    <property type="match status" value="1"/>
</dbReference>
<dbReference type="GO" id="GO:0005680">
    <property type="term" value="C:anaphase-promoting complex"/>
    <property type="evidence" value="ECO:0007669"/>
    <property type="project" value="TreeGrafter"/>
</dbReference>
<dbReference type="Gene3D" id="1.10.10.10">
    <property type="entry name" value="Winged helix-like DNA-binding domain superfamily/Winged helix DNA-binding domain"/>
    <property type="match status" value="1"/>
</dbReference>
<protein>
    <recommendedName>
        <fullName evidence="1">Anaphase-promoting complex subunit 2</fullName>
    </recommendedName>
</protein>
<dbReference type="OrthoDB" id="5581181at2759"/>
<dbReference type="SUPFAM" id="SSF75632">
    <property type="entry name" value="Cullin homology domain"/>
    <property type="match status" value="1"/>
</dbReference>
<dbReference type="InterPro" id="IPR036390">
    <property type="entry name" value="WH_DNA-bd_sf"/>
</dbReference>
<keyword evidence="4" id="KW-0131">Cell cycle</keyword>
<dbReference type="SUPFAM" id="SSF46785">
    <property type="entry name" value="Winged helix' DNA-binding domain"/>
    <property type="match status" value="1"/>
</dbReference>
<dbReference type="InterPro" id="IPR036388">
    <property type="entry name" value="WH-like_DNA-bd_sf"/>
</dbReference>
<dbReference type="InterPro" id="IPR059120">
    <property type="entry name" value="Cullin-like_AB"/>
</dbReference>
<dbReference type="PROSITE" id="PS50069">
    <property type="entry name" value="CULLIN_2"/>
    <property type="match status" value="1"/>
</dbReference>
<comment type="caution">
    <text evidence="7">The sequence shown here is derived from an EMBL/GenBank/DDBJ whole genome shotgun (WGS) entry which is preliminary data.</text>
</comment>
<gene>
    <name evidence="7" type="ORF">POCULU_LOCUS8945</name>
</gene>
<dbReference type="InterPro" id="IPR044554">
    <property type="entry name" value="ANAPC2"/>
</dbReference>
<sequence length="185" mass="22064">TRKLQWMTSLGKVHLELELQDRTLEFDVAPVYATIIYNFQEQDNWTLKALSKKMNLDPQKLRRLMNFWIDRGVLKEIQKDTWIVLETAESAIIDDFIPPEDHNQFSIQTVEDPKVEALRVYWSYIQGMLINLGEMTLERMHTMLNTFVQAPNKFEHSPEELREFLMLMVKEEKVEFRAGIFKLKR</sequence>
<dbReference type="GO" id="GO:0070979">
    <property type="term" value="P:protein K11-linked ubiquitination"/>
    <property type="evidence" value="ECO:0007669"/>
    <property type="project" value="TreeGrafter"/>
</dbReference>
<keyword evidence="2" id="KW-0132">Cell division</keyword>
<evidence type="ECO:0000313" key="7">
    <source>
        <dbReference type="EMBL" id="CAG8632055.1"/>
    </source>
</evidence>
<evidence type="ECO:0000259" key="6">
    <source>
        <dbReference type="PROSITE" id="PS50069"/>
    </source>
</evidence>
<name>A0A9N9DDA1_9GLOM</name>
<evidence type="ECO:0000256" key="1">
    <source>
        <dbReference type="ARBA" id="ARBA00016068"/>
    </source>
</evidence>
<evidence type="ECO:0000256" key="2">
    <source>
        <dbReference type="ARBA" id="ARBA00022618"/>
    </source>
</evidence>
<evidence type="ECO:0000256" key="3">
    <source>
        <dbReference type="ARBA" id="ARBA00022776"/>
    </source>
</evidence>
<keyword evidence="3" id="KW-0498">Mitosis</keyword>
<proteinExistence type="inferred from homology"/>
<dbReference type="GO" id="GO:0007091">
    <property type="term" value="P:metaphase/anaphase transition of mitotic cell cycle"/>
    <property type="evidence" value="ECO:0007669"/>
    <property type="project" value="TreeGrafter"/>
</dbReference>
<dbReference type="Pfam" id="PF26557">
    <property type="entry name" value="Cullin_AB"/>
    <property type="match status" value="1"/>
</dbReference>
<dbReference type="Gene3D" id="3.30.230.130">
    <property type="entry name" value="Cullin, Chain C, Domain 2"/>
    <property type="match status" value="1"/>
</dbReference>
<dbReference type="SMART" id="SM01013">
    <property type="entry name" value="APC2"/>
    <property type="match status" value="1"/>
</dbReference>
<keyword evidence="8" id="KW-1185">Reference proteome</keyword>
<dbReference type="Proteomes" id="UP000789572">
    <property type="component" value="Unassembled WGS sequence"/>
</dbReference>
<dbReference type="InterPro" id="IPR036317">
    <property type="entry name" value="Cullin_homology_sf"/>
</dbReference>
<dbReference type="AlphaFoldDB" id="A0A9N9DDA1"/>
<accession>A0A9N9DDA1</accession>
<evidence type="ECO:0000256" key="4">
    <source>
        <dbReference type="ARBA" id="ARBA00023306"/>
    </source>
</evidence>
<comment type="similarity">
    <text evidence="5">Belongs to the cullin family.</text>
</comment>
<reference evidence="7" key="1">
    <citation type="submission" date="2021-06" db="EMBL/GenBank/DDBJ databases">
        <authorList>
            <person name="Kallberg Y."/>
            <person name="Tangrot J."/>
            <person name="Rosling A."/>
        </authorList>
    </citation>
    <scope>NUCLEOTIDE SEQUENCE</scope>
    <source>
        <strain evidence="7">IA702</strain>
    </source>
</reference>